<dbReference type="PROSITE" id="PS51819">
    <property type="entry name" value="VOC"/>
    <property type="match status" value="1"/>
</dbReference>
<dbReference type="InterPro" id="IPR004360">
    <property type="entry name" value="Glyas_Fos-R_dOase_dom"/>
</dbReference>
<name>A0A7U6GHI7_9GAMM</name>
<gene>
    <name evidence="2" type="ORF">TBH_C0800</name>
</gene>
<dbReference type="SUPFAM" id="SSF54593">
    <property type="entry name" value="Glyoxalase/Bleomycin resistance protein/Dihydroxybiphenyl dioxygenase"/>
    <property type="match status" value="1"/>
</dbReference>
<dbReference type="InterPro" id="IPR052164">
    <property type="entry name" value="Anthracycline_SecMetBiosynth"/>
</dbReference>
<feature type="domain" description="VOC" evidence="1">
    <location>
        <begin position="7"/>
        <end position="128"/>
    </location>
</feature>
<dbReference type="PANTHER" id="PTHR33993">
    <property type="entry name" value="GLYOXALASE-RELATED"/>
    <property type="match status" value="1"/>
</dbReference>
<dbReference type="PANTHER" id="PTHR33993:SF2">
    <property type="entry name" value="VOC DOMAIN-CONTAINING PROTEIN"/>
    <property type="match status" value="1"/>
</dbReference>
<protein>
    <recommendedName>
        <fullName evidence="1">VOC domain-containing protein</fullName>
    </recommendedName>
</protein>
<dbReference type="Pfam" id="PF00903">
    <property type="entry name" value="Glyoxalase"/>
    <property type="match status" value="1"/>
</dbReference>
<dbReference type="Gene3D" id="3.10.180.10">
    <property type="entry name" value="2,3-Dihydroxybiphenyl 1,2-Dioxygenase, domain 1"/>
    <property type="match status" value="1"/>
</dbReference>
<sequence>MSKGFNAVGWFEIPVTDMERAIGFYETVLGYTLERHKLEAIDMAWFPMSPEGYGAMGSLVFNEEFYKPSIEGTLVYFSSPSGDLRNELDRIEAAGGKILVPRRAISDEYGYMAICLDTEGNRIALHSMA</sequence>
<proteinExistence type="predicted"/>
<accession>A0A7U6GHI7</accession>
<organism evidence="2 3">
    <name type="scientific">Thiolapillus brandeum</name>
    <dbReference type="NCBI Taxonomy" id="1076588"/>
    <lineage>
        <taxon>Bacteria</taxon>
        <taxon>Pseudomonadati</taxon>
        <taxon>Pseudomonadota</taxon>
        <taxon>Gammaproteobacteria</taxon>
        <taxon>Chromatiales</taxon>
        <taxon>Sedimenticolaceae</taxon>
        <taxon>Thiolapillus</taxon>
    </lineage>
</organism>
<evidence type="ECO:0000313" key="3">
    <source>
        <dbReference type="Proteomes" id="UP000031631"/>
    </source>
</evidence>
<dbReference type="EMBL" id="AP012273">
    <property type="protein sequence ID" value="BAO43736.1"/>
    <property type="molecule type" value="Genomic_DNA"/>
</dbReference>
<dbReference type="InterPro" id="IPR037523">
    <property type="entry name" value="VOC_core"/>
</dbReference>
<dbReference type="Proteomes" id="UP000031631">
    <property type="component" value="Chromosome"/>
</dbReference>
<dbReference type="InterPro" id="IPR029068">
    <property type="entry name" value="Glyas_Bleomycin-R_OHBP_Dase"/>
</dbReference>
<dbReference type="AlphaFoldDB" id="A0A7U6GHI7"/>
<keyword evidence="3" id="KW-1185">Reference proteome</keyword>
<dbReference type="RefSeq" id="WP_041065748.1">
    <property type="nucleotide sequence ID" value="NZ_AP012273.1"/>
</dbReference>
<dbReference type="OrthoDB" id="8776491at2"/>
<evidence type="ECO:0000259" key="1">
    <source>
        <dbReference type="PROSITE" id="PS51819"/>
    </source>
</evidence>
<dbReference type="KEGG" id="tbn:TBH_C0800"/>
<reference evidence="2 3" key="1">
    <citation type="journal article" date="2014" name="PLoS ONE">
        <title>Physiological and genomic features of a novel sulfur-oxidizing gammaproteobacterium belonging to a previously uncultivated symbiotic lineage isolated from a hydrothermal vent.</title>
        <authorList>
            <person name="Nunoura T."/>
            <person name="Takaki Y."/>
            <person name="Kazama H."/>
            <person name="Kakuta J."/>
            <person name="Shimamura S."/>
            <person name="Makita H."/>
            <person name="Hirai M."/>
            <person name="Miyazaki M."/>
            <person name="Takai K."/>
        </authorList>
    </citation>
    <scope>NUCLEOTIDE SEQUENCE [LARGE SCALE GENOMIC DNA]</scope>
    <source>
        <strain evidence="2 3">Hiromi1</strain>
    </source>
</reference>
<dbReference type="CDD" id="cd07247">
    <property type="entry name" value="SgaA_N_like"/>
    <property type="match status" value="1"/>
</dbReference>
<evidence type="ECO:0000313" key="2">
    <source>
        <dbReference type="EMBL" id="BAO43736.1"/>
    </source>
</evidence>